<feature type="region of interest" description="Disordered" evidence="5">
    <location>
        <begin position="130"/>
        <end position="161"/>
    </location>
</feature>
<keyword evidence="4" id="KW-0325">Glycoprotein</keyword>
<evidence type="ECO:0000256" key="1">
    <source>
        <dbReference type="ARBA" id="ARBA00009748"/>
    </source>
</evidence>
<sequence>MAGDRTGVWVLFLLLLLWLTTAIMHGDGAPVGAPAPSPDCSSALSDLADCFSFVENGKTVAKPEGKCCSGLKKVVKEDVICLCGVLQQGPSLGINLTKALTLPSACGISTPPFSNCNISGAGVPAAAPAPTPSFGAPSSSSSSSSSSSVPTGVPSPSSPGKSNAALQLPSLGFLIGSMAVSLWSLCVSQGLEF</sequence>
<organism evidence="8 9">
    <name type="scientific">Ensete ventricosum</name>
    <name type="common">Abyssinian banana</name>
    <name type="synonym">Musa ensete</name>
    <dbReference type="NCBI Taxonomy" id="4639"/>
    <lineage>
        <taxon>Eukaryota</taxon>
        <taxon>Viridiplantae</taxon>
        <taxon>Streptophyta</taxon>
        <taxon>Embryophyta</taxon>
        <taxon>Tracheophyta</taxon>
        <taxon>Spermatophyta</taxon>
        <taxon>Magnoliopsida</taxon>
        <taxon>Liliopsida</taxon>
        <taxon>Zingiberales</taxon>
        <taxon>Musaceae</taxon>
        <taxon>Ensete</taxon>
    </lineage>
</organism>
<evidence type="ECO:0000313" key="8">
    <source>
        <dbReference type="EMBL" id="KAJ8479377.1"/>
    </source>
</evidence>
<dbReference type="CDD" id="cd00010">
    <property type="entry name" value="AAI_LTSS"/>
    <property type="match status" value="1"/>
</dbReference>
<protein>
    <recommendedName>
        <fullName evidence="7">Bifunctional inhibitor/plant lipid transfer protein/seed storage helical domain-containing protein</fullName>
    </recommendedName>
</protein>
<evidence type="ECO:0000259" key="7">
    <source>
        <dbReference type="SMART" id="SM00499"/>
    </source>
</evidence>
<dbReference type="InterPro" id="IPR036312">
    <property type="entry name" value="Bifun_inhib/LTP/seed_sf"/>
</dbReference>
<dbReference type="Gene3D" id="1.10.110.10">
    <property type="entry name" value="Plant lipid-transfer and hydrophobic proteins"/>
    <property type="match status" value="1"/>
</dbReference>
<keyword evidence="2 6" id="KW-0732">Signal</keyword>
<feature type="compositionally biased region" description="Low complexity" evidence="5">
    <location>
        <begin position="130"/>
        <end position="160"/>
    </location>
</feature>
<accession>A0AAV8QUI5</accession>
<dbReference type="SMART" id="SM00499">
    <property type="entry name" value="AAI"/>
    <property type="match status" value="1"/>
</dbReference>
<comment type="caution">
    <text evidence="8">The sequence shown here is derived from an EMBL/GenBank/DDBJ whole genome shotgun (WGS) entry which is preliminary data.</text>
</comment>
<dbReference type="InterPro" id="IPR043325">
    <property type="entry name" value="LTSS"/>
</dbReference>
<dbReference type="PANTHER" id="PTHR33044">
    <property type="entry name" value="BIFUNCTIONAL INHIBITOR/LIPID-TRANSFER PROTEIN/SEED STORAGE 2S ALBUMIN SUPERFAMILY PROTEIN-RELATED"/>
    <property type="match status" value="1"/>
</dbReference>
<feature type="chain" id="PRO_5043586208" description="Bifunctional inhibitor/plant lipid transfer protein/seed storage helical domain-containing protein" evidence="6">
    <location>
        <begin position="23"/>
        <end position="193"/>
    </location>
</feature>
<evidence type="ECO:0000256" key="3">
    <source>
        <dbReference type="ARBA" id="ARBA00023157"/>
    </source>
</evidence>
<reference evidence="8 9" key="1">
    <citation type="submission" date="2022-12" db="EMBL/GenBank/DDBJ databases">
        <title>Chromosome-scale assembly of the Ensete ventricosum genome.</title>
        <authorList>
            <person name="Dussert Y."/>
            <person name="Stocks J."/>
            <person name="Wendawek A."/>
            <person name="Woldeyes F."/>
            <person name="Nichols R.A."/>
            <person name="Borrell J.S."/>
        </authorList>
    </citation>
    <scope>NUCLEOTIDE SEQUENCE [LARGE SCALE GENOMIC DNA]</scope>
    <source>
        <strain evidence="9">cv. Maze</strain>
        <tissue evidence="8">Seeds</tissue>
    </source>
</reference>
<evidence type="ECO:0000313" key="9">
    <source>
        <dbReference type="Proteomes" id="UP001222027"/>
    </source>
</evidence>
<feature type="domain" description="Bifunctional inhibitor/plant lipid transfer protein/seed storage helical" evidence="7">
    <location>
        <begin position="40"/>
        <end position="116"/>
    </location>
</feature>
<evidence type="ECO:0000256" key="5">
    <source>
        <dbReference type="SAM" id="MobiDB-lite"/>
    </source>
</evidence>
<dbReference type="EMBL" id="JAQQAF010000006">
    <property type="protein sequence ID" value="KAJ8479377.1"/>
    <property type="molecule type" value="Genomic_DNA"/>
</dbReference>
<dbReference type="InterPro" id="IPR016140">
    <property type="entry name" value="Bifunc_inhib/LTP/seed_store"/>
</dbReference>
<name>A0AAV8QUI5_ENSVE</name>
<proteinExistence type="inferred from homology"/>
<keyword evidence="9" id="KW-1185">Reference proteome</keyword>
<dbReference type="Proteomes" id="UP001222027">
    <property type="component" value="Unassembled WGS sequence"/>
</dbReference>
<dbReference type="Pfam" id="PF14368">
    <property type="entry name" value="LTP_2"/>
    <property type="match status" value="1"/>
</dbReference>
<evidence type="ECO:0000256" key="2">
    <source>
        <dbReference type="ARBA" id="ARBA00022729"/>
    </source>
</evidence>
<keyword evidence="3" id="KW-1015">Disulfide bond</keyword>
<evidence type="ECO:0000256" key="4">
    <source>
        <dbReference type="ARBA" id="ARBA00023180"/>
    </source>
</evidence>
<comment type="similarity">
    <text evidence="1">Belongs to the plant LTP family.</text>
</comment>
<dbReference type="SUPFAM" id="SSF47699">
    <property type="entry name" value="Bifunctional inhibitor/lipid-transfer protein/seed storage 2S albumin"/>
    <property type="match status" value="1"/>
</dbReference>
<dbReference type="AlphaFoldDB" id="A0AAV8QUI5"/>
<feature type="signal peptide" evidence="6">
    <location>
        <begin position="1"/>
        <end position="22"/>
    </location>
</feature>
<evidence type="ECO:0000256" key="6">
    <source>
        <dbReference type="SAM" id="SignalP"/>
    </source>
</evidence>
<gene>
    <name evidence="8" type="ORF">OPV22_023104</name>
</gene>